<keyword evidence="1" id="KW-0812">Transmembrane</keyword>
<dbReference type="Proteomes" id="UP000176424">
    <property type="component" value="Unassembled WGS sequence"/>
</dbReference>
<comment type="caution">
    <text evidence="2">The sequence shown here is derived from an EMBL/GenBank/DDBJ whole genome shotgun (WGS) entry which is preliminary data.</text>
</comment>
<feature type="transmembrane region" description="Helical" evidence="1">
    <location>
        <begin position="140"/>
        <end position="158"/>
    </location>
</feature>
<proteinExistence type="predicted"/>
<reference evidence="2 3" key="1">
    <citation type="journal article" date="2016" name="Nat. Commun.">
        <title>Thousands of microbial genomes shed light on interconnected biogeochemical processes in an aquifer system.</title>
        <authorList>
            <person name="Anantharaman K."/>
            <person name="Brown C.T."/>
            <person name="Hug L.A."/>
            <person name="Sharon I."/>
            <person name="Castelle C.J."/>
            <person name="Probst A.J."/>
            <person name="Thomas B.C."/>
            <person name="Singh A."/>
            <person name="Wilkins M.J."/>
            <person name="Karaoz U."/>
            <person name="Brodie E.L."/>
            <person name="Williams K.H."/>
            <person name="Hubbard S.S."/>
            <person name="Banfield J.F."/>
        </authorList>
    </citation>
    <scope>NUCLEOTIDE SEQUENCE [LARGE SCALE GENOMIC DNA]</scope>
</reference>
<feature type="transmembrane region" description="Helical" evidence="1">
    <location>
        <begin position="59"/>
        <end position="77"/>
    </location>
</feature>
<keyword evidence="1" id="KW-1133">Transmembrane helix</keyword>
<dbReference type="EMBL" id="MEXR01000024">
    <property type="protein sequence ID" value="OGD09741.1"/>
    <property type="molecule type" value="Genomic_DNA"/>
</dbReference>
<name>A0A1F4ZTP4_9BACT</name>
<protein>
    <submittedName>
        <fullName evidence="2">Uncharacterized protein</fullName>
    </submittedName>
</protein>
<evidence type="ECO:0000313" key="3">
    <source>
        <dbReference type="Proteomes" id="UP000176424"/>
    </source>
</evidence>
<accession>A0A1F4ZTP4</accession>
<dbReference type="STRING" id="1797263.A2397_01115"/>
<keyword evidence="1" id="KW-0472">Membrane</keyword>
<gene>
    <name evidence="2" type="ORF">A2397_01115</name>
</gene>
<evidence type="ECO:0000256" key="1">
    <source>
        <dbReference type="SAM" id="Phobius"/>
    </source>
</evidence>
<feature type="transmembrane region" description="Helical" evidence="1">
    <location>
        <begin position="84"/>
        <end position="104"/>
    </location>
</feature>
<feature type="transmembrane region" description="Helical" evidence="1">
    <location>
        <begin position="6"/>
        <end position="25"/>
    </location>
</feature>
<sequence length="196" mass="21334">MSNILVAVSSVLAFVSYIVYIVAILKGEARPHRTTRFVLVIITSLAMASLLASGSSVAIWLSAVFTIGCIVIFALSIKYGMGGWAKADILCLVIALAGIVFWKVTSNPTYALLASIMSDLAGQIPMLIKTYRFPETEVWTFYALDVLAAGLSISAITQRTFQELAYPSYIVFIDGITIIFILRKQITSKVEQLLPG</sequence>
<dbReference type="AlphaFoldDB" id="A0A1F4ZTP4"/>
<evidence type="ECO:0000313" key="2">
    <source>
        <dbReference type="EMBL" id="OGD09741.1"/>
    </source>
</evidence>
<feature type="transmembrane region" description="Helical" evidence="1">
    <location>
        <begin position="164"/>
        <end position="182"/>
    </location>
</feature>
<organism evidence="2 3">
    <name type="scientific">Candidatus Amesbacteria bacterium RIFOXYB1_FULL_44_23</name>
    <dbReference type="NCBI Taxonomy" id="1797263"/>
    <lineage>
        <taxon>Bacteria</taxon>
        <taxon>Candidatus Amesiibacteriota</taxon>
    </lineage>
</organism>
<feature type="transmembrane region" description="Helical" evidence="1">
    <location>
        <begin position="37"/>
        <end position="53"/>
    </location>
</feature>